<dbReference type="AlphaFoldDB" id="A0A6A5TU35"/>
<dbReference type="OrthoDB" id="3796964at2759"/>
<gene>
    <name evidence="1" type="ORF">CC80DRAFT_594440</name>
</gene>
<evidence type="ECO:0008006" key="3">
    <source>
        <dbReference type="Google" id="ProtNLM"/>
    </source>
</evidence>
<name>A0A6A5TU35_9PLEO</name>
<sequence>MLPFLKTHLSTLSANIVHGHATPTPIPQTLSDLESLIHTLDKKCPCDTCQPSHRLRRKNCLLSTHPTFNLSLNLIPNHHSHIVYAPPPKPLSFLHLKPEIMHLTRTTIQYFFRPVADLKPPQHAARSAIRLWRDTHWHDITTIPSSPDARALITAPEMLQLWKNLNTLFFGTHIRRLAFRWRRSLSTLGAAFRTDGLGIPYIAMNPLKHSQQFGGYVLLDVISTLVHEAIHVFLRCRACGFCRSRGADLGNGGHGSAFQILGRALEEAGPRLLGLPLRLGRLEAVLGSWKGRGEAGVPSLCEFGAWGLSDDWAFEGDADVRRLIERAREVGEGRREGLGLGEYAGVREVVECVFGRNGDGSLSSWLRWRRGADGERVGEE</sequence>
<reference evidence="1" key="1">
    <citation type="journal article" date="2020" name="Stud. Mycol.">
        <title>101 Dothideomycetes genomes: a test case for predicting lifestyles and emergence of pathogens.</title>
        <authorList>
            <person name="Haridas S."/>
            <person name="Albert R."/>
            <person name="Binder M."/>
            <person name="Bloem J."/>
            <person name="Labutti K."/>
            <person name="Salamov A."/>
            <person name="Andreopoulos B."/>
            <person name="Baker S."/>
            <person name="Barry K."/>
            <person name="Bills G."/>
            <person name="Bluhm B."/>
            <person name="Cannon C."/>
            <person name="Castanera R."/>
            <person name="Culley D."/>
            <person name="Daum C."/>
            <person name="Ezra D."/>
            <person name="Gonzalez J."/>
            <person name="Henrissat B."/>
            <person name="Kuo A."/>
            <person name="Liang C."/>
            <person name="Lipzen A."/>
            <person name="Lutzoni F."/>
            <person name="Magnuson J."/>
            <person name="Mondo S."/>
            <person name="Nolan M."/>
            <person name="Ohm R."/>
            <person name="Pangilinan J."/>
            <person name="Park H.-J."/>
            <person name="Ramirez L."/>
            <person name="Alfaro M."/>
            <person name="Sun H."/>
            <person name="Tritt A."/>
            <person name="Yoshinaga Y."/>
            <person name="Zwiers L.-H."/>
            <person name="Turgeon B."/>
            <person name="Goodwin S."/>
            <person name="Spatafora J."/>
            <person name="Crous P."/>
            <person name="Grigoriev I."/>
        </authorList>
    </citation>
    <scope>NUCLEOTIDE SEQUENCE</scope>
    <source>
        <strain evidence="1">CBS 675.92</strain>
    </source>
</reference>
<evidence type="ECO:0000313" key="1">
    <source>
        <dbReference type="EMBL" id="KAF1955259.1"/>
    </source>
</evidence>
<accession>A0A6A5TU35</accession>
<proteinExistence type="predicted"/>
<organism evidence="1 2">
    <name type="scientific">Byssothecium circinans</name>
    <dbReference type="NCBI Taxonomy" id="147558"/>
    <lineage>
        <taxon>Eukaryota</taxon>
        <taxon>Fungi</taxon>
        <taxon>Dikarya</taxon>
        <taxon>Ascomycota</taxon>
        <taxon>Pezizomycotina</taxon>
        <taxon>Dothideomycetes</taxon>
        <taxon>Pleosporomycetidae</taxon>
        <taxon>Pleosporales</taxon>
        <taxon>Massarineae</taxon>
        <taxon>Massarinaceae</taxon>
        <taxon>Byssothecium</taxon>
    </lineage>
</organism>
<keyword evidence="2" id="KW-1185">Reference proteome</keyword>
<dbReference type="EMBL" id="ML976995">
    <property type="protein sequence ID" value="KAF1955259.1"/>
    <property type="molecule type" value="Genomic_DNA"/>
</dbReference>
<dbReference type="Proteomes" id="UP000800035">
    <property type="component" value="Unassembled WGS sequence"/>
</dbReference>
<evidence type="ECO:0000313" key="2">
    <source>
        <dbReference type="Proteomes" id="UP000800035"/>
    </source>
</evidence>
<protein>
    <recommendedName>
        <fullName evidence="3">SprT-like domain-containing protein</fullName>
    </recommendedName>
</protein>